<evidence type="ECO:0000313" key="5">
    <source>
        <dbReference type="Proteomes" id="UP000030687"/>
    </source>
</evidence>
<dbReference type="PANTHER" id="PTHR11926">
    <property type="entry name" value="GLUCOSYL/GLUCURONOSYL TRANSFERASES"/>
    <property type="match status" value="1"/>
</dbReference>
<dbReference type="CDD" id="cd03784">
    <property type="entry name" value="GT1_Gtf-like"/>
    <property type="match status" value="1"/>
</dbReference>
<dbReference type="SUPFAM" id="SSF53756">
    <property type="entry name" value="UDP-Glycosyltransferase/glycogen phosphorylase"/>
    <property type="match status" value="1"/>
</dbReference>
<dbReference type="InterPro" id="IPR002213">
    <property type="entry name" value="UDP_glucos_trans"/>
</dbReference>
<dbReference type="GO" id="GO:0080043">
    <property type="term" value="F:quercetin 3-O-glucosyltransferase activity"/>
    <property type="evidence" value="ECO:0007669"/>
    <property type="project" value="TreeGrafter"/>
</dbReference>
<dbReference type="GO" id="GO:0080044">
    <property type="term" value="F:quercetin 7-O-glucosyltransferase activity"/>
    <property type="evidence" value="ECO:0007669"/>
    <property type="project" value="TreeGrafter"/>
</dbReference>
<organism evidence="4 5">
    <name type="scientific">Citrus clementina</name>
    <name type="common">Clementine</name>
    <name type="synonym">Citrus deliciosa x Citrus sinensis</name>
    <dbReference type="NCBI Taxonomy" id="85681"/>
    <lineage>
        <taxon>Eukaryota</taxon>
        <taxon>Viridiplantae</taxon>
        <taxon>Streptophyta</taxon>
        <taxon>Embryophyta</taxon>
        <taxon>Tracheophyta</taxon>
        <taxon>Spermatophyta</taxon>
        <taxon>Magnoliopsida</taxon>
        <taxon>eudicotyledons</taxon>
        <taxon>Gunneridae</taxon>
        <taxon>Pentapetalae</taxon>
        <taxon>rosids</taxon>
        <taxon>malvids</taxon>
        <taxon>Sapindales</taxon>
        <taxon>Rutaceae</taxon>
        <taxon>Aurantioideae</taxon>
        <taxon>Citrus</taxon>
    </lineage>
</organism>
<evidence type="ECO:0000256" key="3">
    <source>
        <dbReference type="ARBA" id="ARBA00022679"/>
    </source>
</evidence>
<dbReference type="OMA" id="DSICISW"/>
<dbReference type="eggNOG" id="KOG1192">
    <property type="taxonomic scope" value="Eukaryota"/>
</dbReference>
<sequence length="381" mass="41906">MNCKLKICHAKLSKKNPPSRVVDQIIFSGSISCRQPHVLVIPFPALGHVAPLMKLATKIAEHGIDVTFVNTEFIHAKIIASMQGKAENSSSQIMLVSIPDGLDLQADEREDPHKLMTEDPQADTECTACVIADISVGWALEVAEAIGIARAAFVPFGPGSLALSLHIPKLLDAAIIDPNGFAVLNYGLISLSNEIPAWNRNEYTRSFPTEPNVQKIFFGSTCAAVQVFKISKWVLNNSVYELDSPACDLIPSVLPFGKIVEWAPQENVLGHPSIAWFLSHCGWNSTMEGLSMGVPFLCWPSFADQHHNRNYICDVWKIGVQLLPDENGIITRQEIQINVKALLKNDGIKGNSLKLKEIARKILVEGGSSFRKFDSFISQIK</sequence>
<proteinExistence type="inferred from homology"/>
<keyword evidence="5" id="KW-1185">Reference proteome</keyword>
<dbReference type="Proteomes" id="UP000030687">
    <property type="component" value="Unassembled WGS sequence"/>
</dbReference>
<dbReference type="Gene3D" id="3.40.50.2000">
    <property type="entry name" value="Glycogen Phosphorylase B"/>
    <property type="match status" value="3"/>
</dbReference>
<reference evidence="4 5" key="1">
    <citation type="submission" date="2013-10" db="EMBL/GenBank/DDBJ databases">
        <authorList>
            <consortium name="International Citrus Genome Consortium"/>
            <person name="Jenkins J."/>
            <person name="Schmutz J."/>
            <person name="Prochnik S."/>
            <person name="Rokhsar D."/>
            <person name="Gmitter F."/>
            <person name="Ollitrault P."/>
            <person name="Machado M."/>
            <person name="Talon M."/>
            <person name="Wincker P."/>
            <person name="Jaillon O."/>
            <person name="Morgante M."/>
        </authorList>
    </citation>
    <scope>NUCLEOTIDE SEQUENCE</scope>
    <source>
        <strain evidence="5">cv. Clemenules</strain>
    </source>
</reference>
<dbReference type="InParanoid" id="V4VM81"/>
<keyword evidence="3" id="KW-0808">Transferase</keyword>
<name>V4VM81_CITCL</name>
<dbReference type="PANTHER" id="PTHR11926:SF1412">
    <property type="entry name" value="UDP-GLYCOSYLTRANSFERASE 83A1-LIKE"/>
    <property type="match status" value="1"/>
</dbReference>
<keyword evidence="2" id="KW-0328">Glycosyltransferase</keyword>
<evidence type="ECO:0000256" key="1">
    <source>
        <dbReference type="ARBA" id="ARBA00009995"/>
    </source>
</evidence>
<dbReference type="Pfam" id="PF00201">
    <property type="entry name" value="UDPGT"/>
    <property type="match status" value="1"/>
</dbReference>
<dbReference type="AlphaFoldDB" id="V4VM81"/>
<accession>V4VM81</accession>
<dbReference type="EMBL" id="KI536661">
    <property type="protein sequence ID" value="ESR53924.1"/>
    <property type="molecule type" value="Genomic_DNA"/>
</dbReference>
<evidence type="ECO:0008006" key="6">
    <source>
        <dbReference type="Google" id="ProtNLM"/>
    </source>
</evidence>
<dbReference type="Gramene" id="ESR53924">
    <property type="protein sequence ID" value="ESR53924"/>
    <property type="gene ID" value="CICLE_v10023293mg"/>
</dbReference>
<comment type="similarity">
    <text evidence="1">Belongs to the UDP-glycosyltransferase family.</text>
</comment>
<feature type="non-terminal residue" evidence="4">
    <location>
        <position position="381"/>
    </location>
</feature>
<evidence type="ECO:0000313" key="4">
    <source>
        <dbReference type="EMBL" id="ESR53924.1"/>
    </source>
</evidence>
<gene>
    <name evidence="4" type="ORF">CICLE_v10023293mg</name>
</gene>
<evidence type="ECO:0000256" key="2">
    <source>
        <dbReference type="ARBA" id="ARBA00022676"/>
    </source>
</evidence>
<protein>
    <recommendedName>
        <fullName evidence="6">UDP-glycosyltransferases domain-containing protein</fullName>
    </recommendedName>
</protein>
<dbReference type="KEGG" id="cic:CICLE_v10023293mg"/>